<dbReference type="PANTHER" id="PTHR31321">
    <property type="entry name" value="ACYL-COA THIOESTER HYDROLASE YBHC-RELATED"/>
    <property type="match status" value="1"/>
</dbReference>
<organism evidence="5 6">
    <name type="scientific">Gracilinema caldarium (strain ATCC 51460 / DSM 7334 / H1)</name>
    <name type="common">Treponema caldarium</name>
    <dbReference type="NCBI Taxonomy" id="744872"/>
    <lineage>
        <taxon>Bacteria</taxon>
        <taxon>Pseudomonadati</taxon>
        <taxon>Spirochaetota</taxon>
        <taxon>Spirochaetia</taxon>
        <taxon>Spirochaetales</taxon>
        <taxon>Breznakiellaceae</taxon>
        <taxon>Gracilinema</taxon>
    </lineage>
</organism>
<evidence type="ECO:0000256" key="2">
    <source>
        <dbReference type="ARBA" id="ARBA00022801"/>
    </source>
</evidence>
<evidence type="ECO:0000256" key="1">
    <source>
        <dbReference type="ARBA" id="ARBA00008891"/>
    </source>
</evidence>
<keyword evidence="2" id="KW-0378">Hydrolase</keyword>
<dbReference type="GO" id="GO:0030599">
    <property type="term" value="F:pectinesterase activity"/>
    <property type="evidence" value="ECO:0007669"/>
    <property type="project" value="InterPro"/>
</dbReference>
<evidence type="ECO:0000313" key="5">
    <source>
        <dbReference type="EMBL" id="AEJ18225.1"/>
    </source>
</evidence>
<evidence type="ECO:0000259" key="4">
    <source>
        <dbReference type="Pfam" id="PF01095"/>
    </source>
</evidence>
<dbReference type="Proteomes" id="UP000000503">
    <property type="component" value="Chromosome"/>
</dbReference>
<name>F8EY66_GRAC1</name>
<dbReference type="InterPro" id="IPR011050">
    <property type="entry name" value="Pectin_lyase_fold/virulence"/>
</dbReference>
<dbReference type="OrthoDB" id="9804686at2"/>
<dbReference type="KEGG" id="scd:Spica_0053"/>
<dbReference type="SUPFAM" id="SSF51126">
    <property type="entry name" value="Pectin lyase-like"/>
    <property type="match status" value="1"/>
</dbReference>
<dbReference type="Pfam" id="PF01095">
    <property type="entry name" value="Pectinesterase"/>
    <property type="match status" value="1"/>
</dbReference>
<dbReference type="InterPro" id="IPR012334">
    <property type="entry name" value="Pectin_lyas_fold"/>
</dbReference>
<dbReference type="AlphaFoldDB" id="F8EY66"/>
<dbReference type="PROSITE" id="PS51257">
    <property type="entry name" value="PROKAR_LIPOPROTEIN"/>
    <property type="match status" value="1"/>
</dbReference>
<keyword evidence="3" id="KW-0063">Aspartyl esterase</keyword>
<keyword evidence="6" id="KW-1185">Reference proteome</keyword>
<dbReference type="STRING" id="744872.Spica_0053"/>
<feature type="domain" description="Pectinesterase catalytic" evidence="4">
    <location>
        <begin position="210"/>
        <end position="474"/>
    </location>
</feature>
<gene>
    <name evidence="5" type="ordered locus">Spica_0053</name>
</gene>
<dbReference type="PANTHER" id="PTHR31321:SF57">
    <property type="entry name" value="PECTINESTERASE 53-RELATED"/>
    <property type="match status" value="1"/>
</dbReference>
<protein>
    <submittedName>
        <fullName evidence="5">Pectinesterase</fullName>
    </submittedName>
</protein>
<dbReference type="HOGENOM" id="CLU_475605_0_0_12"/>
<dbReference type="InterPro" id="IPR000070">
    <property type="entry name" value="Pectinesterase_cat"/>
</dbReference>
<dbReference type="GO" id="GO:0042545">
    <property type="term" value="P:cell wall modification"/>
    <property type="evidence" value="ECO:0007669"/>
    <property type="project" value="InterPro"/>
</dbReference>
<proteinExistence type="inferred from homology"/>
<sequence length="573" mass="62612">MKEHLFMKILNVVIIAVFIISCENLTGSPHNTSNETIGESNGSEGVISEVLFPRSNATSVNVDTYFWVTFDSTPVIGSSGIIGIYDADDDSLVDSINLEDKPVTNATEFQKLTLMTAPSTINIIGNTPGRDEVYPNQVRIVNYYPIIIDGKKVKIIPHNNKLKYGKTYYIRIDNGTFNGTIGGKMFTGITNKETWRFSTKQMPTVTGNTIYVSADGKKDFTTLQGALDYIPVNNTTPYTVYVAAGVYEELLFLRNKSNISVIGDDRNSTIIQYDNYDSFNNGTGSGTNADSTTGLSLNQVFARGGRAILLISGGDSINFENLWFKSIHAQGSASANQAETIYFNSNGRFVAKHCSFTGYQDTIQVKGFSWFYDCLISGDVDFIWGANNTALFENCEIRSRYNNNGGYIVQARSIAGYAGFVFLNCKLTRESDLPDASVYLARSYTTSGSNSSYYDNVAFISCMIDSHIKPIGFLLPTTVVDTNPSKSSSVAGWREYGSYNSSGTLNLANRGATNGTTEVTGPVYSDQPASHGTYVLSDEEVKALYTNRSTILSGATYGSFSYSGFSSGWVPIP</sequence>
<dbReference type="Gene3D" id="2.160.20.10">
    <property type="entry name" value="Single-stranded right-handed beta-helix, Pectin lyase-like"/>
    <property type="match status" value="1"/>
</dbReference>
<evidence type="ECO:0000313" key="6">
    <source>
        <dbReference type="Proteomes" id="UP000000503"/>
    </source>
</evidence>
<evidence type="ECO:0000256" key="3">
    <source>
        <dbReference type="ARBA" id="ARBA00023085"/>
    </source>
</evidence>
<comment type="similarity">
    <text evidence="1">Belongs to the pectinesterase family.</text>
</comment>
<dbReference type="RefSeq" id="WP_013967538.1">
    <property type="nucleotide sequence ID" value="NC_015732.1"/>
</dbReference>
<reference evidence="6" key="1">
    <citation type="journal article" date="2013" name="Stand. Genomic Sci.">
        <title>Genome sequence of the thermophilic fresh-water bacterium Spirochaeta caldaria type strain (H1(T)), reclassification of Spirochaeta caldaria, Spirochaeta stenostrepta, and Spirochaeta zuelzerae in the genus Treponema as Treponema caldaria comb. nov., Treponema stenostrepta comb. nov., and Treponema zuelzerae comb. nov., and emendation of the genus Treponema.</title>
        <authorList>
            <person name="Abt B."/>
            <person name="Goker M."/>
            <person name="Scheuner C."/>
            <person name="Han C."/>
            <person name="Lu M."/>
            <person name="Misra M."/>
            <person name="Lapidus A."/>
            <person name="Nolan M."/>
            <person name="Lucas S."/>
            <person name="Hammon N."/>
            <person name="Deshpande S."/>
            <person name="Cheng J.F."/>
            <person name="Tapia R."/>
            <person name="Goodwin L.A."/>
            <person name="Pitluck S."/>
            <person name="Liolios K."/>
            <person name="Pagani I."/>
            <person name="Ivanova N."/>
            <person name="Mavromatis K."/>
            <person name="Mikhailova N."/>
            <person name="Huntemann M."/>
            <person name="Pati A."/>
            <person name="Chen A."/>
            <person name="Palaniappan K."/>
            <person name="Land M."/>
            <person name="Hauser L."/>
            <person name="Jeffries C.D."/>
            <person name="Rohde M."/>
            <person name="Spring S."/>
            <person name="Gronow S."/>
            <person name="Detter J.C."/>
            <person name="Bristow J."/>
            <person name="Eisen J.A."/>
            <person name="Markowitz V."/>
            <person name="Hugenholtz P."/>
            <person name="Kyrpides N.C."/>
            <person name="Woyke T."/>
            <person name="Klenk H.P."/>
        </authorList>
    </citation>
    <scope>NUCLEOTIDE SEQUENCE</scope>
    <source>
        <strain evidence="6">ATCC 51460 / DSM 7334 / H1</strain>
    </source>
</reference>
<accession>F8EY66</accession>
<dbReference type="GO" id="GO:0009279">
    <property type="term" value="C:cell outer membrane"/>
    <property type="evidence" value="ECO:0007669"/>
    <property type="project" value="TreeGrafter"/>
</dbReference>
<dbReference type="EMBL" id="CP002868">
    <property type="protein sequence ID" value="AEJ18225.1"/>
    <property type="molecule type" value="Genomic_DNA"/>
</dbReference>
<dbReference type="eggNOG" id="COG4677">
    <property type="taxonomic scope" value="Bacteria"/>
</dbReference>